<dbReference type="InterPro" id="IPR054344">
    <property type="entry name" value="TY-Chap_N"/>
</dbReference>
<dbReference type="Proteomes" id="UP000501705">
    <property type="component" value="Chromosome"/>
</dbReference>
<sequence length="149" mass="16397">MTGWDEFTAGLAAQLAELPEGAIVKLTQSTSASEVAPYAQFLQLADKLWAELVGDKWLDPVAQAGDAGKQLIETAGWRQPDFEHSDNWWIELPWPIRTADYARLASMVVTGLRDALHVPQPTDLVYRAWNENTGNSPLELPLLGLSRAG</sequence>
<organism evidence="2 3">
    <name type="scientific">Nocardia brasiliensis</name>
    <dbReference type="NCBI Taxonomy" id="37326"/>
    <lineage>
        <taxon>Bacteria</taxon>
        <taxon>Bacillati</taxon>
        <taxon>Actinomycetota</taxon>
        <taxon>Actinomycetes</taxon>
        <taxon>Mycobacteriales</taxon>
        <taxon>Nocardiaceae</taxon>
        <taxon>Nocardia</taxon>
    </lineage>
</organism>
<evidence type="ECO:0000313" key="3">
    <source>
        <dbReference type="Proteomes" id="UP000501705"/>
    </source>
</evidence>
<dbReference type="EMBL" id="CP046171">
    <property type="protein sequence ID" value="QIS01698.1"/>
    <property type="molecule type" value="Genomic_DNA"/>
</dbReference>
<dbReference type="AlphaFoldDB" id="A0A6G9XLB3"/>
<evidence type="ECO:0000313" key="2">
    <source>
        <dbReference type="EMBL" id="QIS01698.1"/>
    </source>
</evidence>
<protein>
    <recommendedName>
        <fullName evidence="1">TY-Chap N-terminal domain-containing protein</fullName>
    </recommendedName>
</protein>
<feature type="domain" description="TY-Chap N-terminal" evidence="1">
    <location>
        <begin position="3"/>
        <end position="124"/>
    </location>
</feature>
<proteinExistence type="predicted"/>
<dbReference type="RefSeq" id="WP_167460819.1">
    <property type="nucleotide sequence ID" value="NZ_CP046171.1"/>
</dbReference>
<accession>A0A6G9XLB3</accession>
<gene>
    <name evidence="2" type="ORF">F5X71_04675</name>
</gene>
<reference evidence="2 3" key="1">
    <citation type="journal article" date="2019" name="ACS Chem. Biol.">
        <title>Identification and Mobilization of a Cryptic Antibiotic Biosynthesis Gene Locus from a Human-Pathogenic Nocardia Isolate.</title>
        <authorList>
            <person name="Herisse M."/>
            <person name="Ishida K."/>
            <person name="Porter J.L."/>
            <person name="Howden B."/>
            <person name="Hertweck C."/>
            <person name="Stinear T.P."/>
            <person name="Pidot S.J."/>
        </authorList>
    </citation>
    <scope>NUCLEOTIDE SEQUENCE [LARGE SCALE GENOMIC DNA]</scope>
    <source>
        <strain evidence="2 3">AUSMDU00024985</strain>
    </source>
</reference>
<name>A0A6G9XLB3_NOCBR</name>
<evidence type="ECO:0000259" key="1">
    <source>
        <dbReference type="Pfam" id="PF22552"/>
    </source>
</evidence>
<dbReference type="Pfam" id="PF22552">
    <property type="entry name" value="TY-Chap3"/>
    <property type="match status" value="1"/>
</dbReference>